<name>A0A0R0CPS5_9GAMM</name>
<evidence type="ECO:0000259" key="1">
    <source>
        <dbReference type="Pfam" id="PF09500"/>
    </source>
</evidence>
<dbReference type="SUPFAM" id="SSF54637">
    <property type="entry name" value="Thioesterase/thiol ester dehydrase-isomerase"/>
    <property type="match status" value="1"/>
</dbReference>
<dbReference type="PATRIC" id="fig|344882.3.peg.101"/>
<comment type="caution">
    <text evidence="2">The sequence shown here is derived from an EMBL/GenBank/DDBJ whole genome shotgun (WGS) entry which is preliminary data.</text>
</comment>
<dbReference type="Proteomes" id="UP000052052">
    <property type="component" value="Unassembled WGS sequence"/>
</dbReference>
<dbReference type="Pfam" id="PF09500">
    <property type="entry name" value="YiiD_C"/>
    <property type="match status" value="1"/>
</dbReference>
<dbReference type="InterPro" id="IPR029069">
    <property type="entry name" value="HotDog_dom_sf"/>
</dbReference>
<reference evidence="2 3" key="1">
    <citation type="submission" date="2015-05" db="EMBL/GenBank/DDBJ databases">
        <title>Genome sequencing and analysis of members of genus Stenotrophomonas.</title>
        <authorList>
            <person name="Patil P.P."/>
            <person name="Midha S."/>
            <person name="Patil P.B."/>
        </authorList>
    </citation>
    <scope>NUCLEOTIDE SEQUENCE [LARGE SCALE GENOMIC DNA]</scope>
    <source>
        <strain evidence="2 3">DSM 21858</strain>
    </source>
</reference>
<organism evidence="2 3">
    <name type="scientific">Pseudoxanthomonas dokdonensis</name>
    <dbReference type="NCBI Taxonomy" id="344882"/>
    <lineage>
        <taxon>Bacteria</taxon>
        <taxon>Pseudomonadati</taxon>
        <taxon>Pseudomonadota</taxon>
        <taxon>Gammaproteobacteria</taxon>
        <taxon>Lysobacterales</taxon>
        <taxon>Lysobacteraceae</taxon>
        <taxon>Pseudoxanthomonas</taxon>
    </lineage>
</organism>
<accession>A0A0R0CPS5</accession>
<protein>
    <recommendedName>
        <fullName evidence="1">Thioesterase putative domain-containing protein</fullName>
    </recommendedName>
</protein>
<dbReference type="RefSeq" id="WP_057656647.1">
    <property type="nucleotide sequence ID" value="NZ_LDJL01000001.1"/>
</dbReference>
<dbReference type="InterPro" id="IPR012660">
    <property type="entry name" value="YiiD_C"/>
</dbReference>
<evidence type="ECO:0000313" key="2">
    <source>
        <dbReference type="EMBL" id="KRG71980.1"/>
    </source>
</evidence>
<dbReference type="NCBIfam" id="TIGR02447">
    <property type="entry name" value="yiiD_Cterm"/>
    <property type="match status" value="1"/>
</dbReference>
<feature type="domain" description="Thioesterase putative" evidence="1">
    <location>
        <begin position="20"/>
        <end position="155"/>
    </location>
</feature>
<keyword evidence="3" id="KW-1185">Reference proteome</keyword>
<dbReference type="EMBL" id="LDJL01000001">
    <property type="protein sequence ID" value="KRG71980.1"/>
    <property type="molecule type" value="Genomic_DNA"/>
</dbReference>
<sequence>MQGLCSMYVEAAMDALRHAYQAMPPVRAMQVEVEGYQAPWLKLRAPLAANVNDKGTAFGGSLCSLMTIAGWGLLQMRLSLEDLRAEIYVADSQVRYLTPLRSQLQARARLRDDGEWAEFMLTLRRRGRARTQVLAQVDLDDGQAACTLEGRFVAIAVG</sequence>
<gene>
    <name evidence="2" type="ORF">ABB29_00485</name>
</gene>
<dbReference type="Gene3D" id="3.10.129.10">
    <property type="entry name" value="Hotdog Thioesterase"/>
    <property type="match status" value="1"/>
</dbReference>
<evidence type="ECO:0000313" key="3">
    <source>
        <dbReference type="Proteomes" id="UP000052052"/>
    </source>
</evidence>
<proteinExistence type="predicted"/>
<dbReference type="AlphaFoldDB" id="A0A0R0CPS5"/>
<dbReference type="STRING" id="344882.ABB29_00485"/>
<dbReference type="CDD" id="cd03440">
    <property type="entry name" value="hot_dog"/>
    <property type="match status" value="1"/>
</dbReference>
<dbReference type="OrthoDB" id="572024at2"/>